<proteinExistence type="predicted"/>
<reference evidence="1 2" key="1">
    <citation type="submission" date="2017-09" db="EMBL/GenBank/DDBJ databases">
        <title>Large-scale bioinformatics analysis of Bacillus genomes uncovers conserved roles of natural products in bacterial physiology.</title>
        <authorList>
            <consortium name="Agbiome Team Llc"/>
            <person name="Bleich R.M."/>
            <person name="Grubbs K.J."/>
            <person name="Santa Maria K.C."/>
            <person name="Allen S.E."/>
            <person name="Farag S."/>
            <person name="Shank E.A."/>
            <person name="Bowers A."/>
        </authorList>
    </citation>
    <scope>NUCLEOTIDE SEQUENCE [LARGE SCALE GENOMIC DNA]</scope>
    <source>
        <strain evidence="1 2">AFS053130</strain>
    </source>
</reference>
<dbReference type="Proteomes" id="UP000222054">
    <property type="component" value="Unassembled WGS sequence"/>
</dbReference>
<gene>
    <name evidence="1" type="ORF">CN958_27780</name>
</gene>
<sequence length="128" mass="14852">MKINLSEKQVEEIKDSLLARSVASFEYDGKTFFVRLDKVSFNEKDAAVNHAIKLQETFSDVVKDVMSNIGQHNAFTTFARNNFKDVFTHGKMITIYFGSNDKFDTPFPNDLISRNDWDTQVEMKHNYQ</sequence>
<dbReference type="RefSeq" id="WP_098779377.1">
    <property type="nucleotide sequence ID" value="NZ_NUHO01000220.1"/>
</dbReference>
<dbReference type="AlphaFoldDB" id="A0A2B9DKH1"/>
<dbReference type="EMBL" id="NUHO01000220">
    <property type="protein sequence ID" value="PGM87986.1"/>
    <property type="molecule type" value="Genomic_DNA"/>
</dbReference>
<comment type="caution">
    <text evidence="1">The sequence shown here is derived from an EMBL/GenBank/DDBJ whole genome shotgun (WGS) entry which is preliminary data.</text>
</comment>
<name>A0A2B9DKH1_BACCE</name>
<accession>A0A2B9DKH1</accession>
<evidence type="ECO:0000313" key="2">
    <source>
        <dbReference type="Proteomes" id="UP000222054"/>
    </source>
</evidence>
<evidence type="ECO:0000313" key="1">
    <source>
        <dbReference type="EMBL" id="PGM87986.1"/>
    </source>
</evidence>
<organism evidence="1 2">
    <name type="scientific">Bacillus cereus</name>
    <dbReference type="NCBI Taxonomy" id="1396"/>
    <lineage>
        <taxon>Bacteria</taxon>
        <taxon>Bacillati</taxon>
        <taxon>Bacillota</taxon>
        <taxon>Bacilli</taxon>
        <taxon>Bacillales</taxon>
        <taxon>Bacillaceae</taxon>
        <taxon>Bacillus</taxon>
        <taxon>Bacillus cereus group</taxon>
    </lineage>
</organism>
<protein>
    <submittedName>
        <fullName evidence="1">Uncharacterized protein</fullName>
    </submittedName>
</protein>